<dbReference type="GO" id="GO:0005254">
    <property type="term" value="F:chloride channel activity"/>
    <property type="evidence" value="ECO:0007669"/>
    <property type="project" value="UniProtKB-UniRule"/>
</dbReference>
<evidence type="ECO:0000256" key="5">
    <source>
        <dbReference type="ARBA" id="ARBA00022737"/>
    </source>
</evidence>
<dbReference type="Proteomes" id="UP001472866">
    <property type="component" value="Chromosome 04"/>
</dbReference>
<evidence type="ECO:0000256" key="1">
    <source>
        <dbReference type="ARBA" id="ARBA00004141"/>
    </source>
</evidence>
<evidence type="ECO:0000256" key="2">
    <source>
        <dbReference type="ARBA" id="ARBA00009476"/>
    </source>
</evidence>
<keyword evidence="7 12" id="KW-0406">Ion transport</keyword>
<dbReference type="Pfam" id="PF00654">
    <property type="entry name" value="Voltage_CLC"/>
    <property type="match status" value="1"/>
</dbReference>
<feature type="transmembrane region" description="Helical" evidence="12">
    <location>
        <begin position="370"/>
        <end position="389"/>
    </location>
</feature>
<dbReference type="CDD" id="cd04591">
    <property type="entry name" value="CBS_pair_voltage-gated_CLC_euk_bac"/>
    <property type="match status" value="1"/>
</dbReference>
<feature type="transmembrane region" description="Helical" evidence="12">
    <location>
        <begin position="643"/>
        <end position="664"/>
    </location>
</feature>
<keyword evidence="4 12" id="KW-0812">Transmembrane</keyword>
<evidence type="ECO:0000259" key="14">
    <source>
        <dbReference type="PROSITE" id="PS51371"/>
    </source>
</evidence>
<evidence type="ECO:0000256" key="4">
    <source>
        <dbReference type="ARBA" id="ARBA00022692"/>
    </source>
</evidence>
<feature type="region of interest" description="Disordered" evidence="13">
    <location>
        <begin position="1002"/>
        <end position="1054"/>
    </location>
</feature>
<dbReference type="PANTHER" id="PTHR11689">
    <property type="entry name" value="CHLORIDE CHANNEL PROTEIN CLC FAMILY MEMBER"/>
    <property type="match status" value="1"/>
</dbReference>
<feature type="transmembrane region" description="Helical" evidence="12">
    <location>
        <begin position="545"/>
        <end position="565"/>
    </location>
</feature>
<evidence type="ECO:0000256" key="10">
    <source>
        <dbReference type="ARBA" id="ARBA00023214"/>
    </source>
</evidence>
<reference evidence="15 16" key="1">
    <citation type="submission" date="2024-03" db="EMBL/GenBank/DDBJ databases">
        <title>Complete genome sequence of the green alga Chloropicon roscoffensis RCC1871.</title>
        <authorList>
            <person name="Lemieux C."/>
            <person name="Pombert J.-F."/>
            <person name="Otis C."/>
            <person name="Turmel M."/>
        </authorList>
    </citation>
    <scope>NUCLEOTIDE SEQUENCE [LARGE SCALE GENOMIC DNA]</scope>
    <source>
        <strain evidence="15 16">RCC1871</strain>
    </source>
</reference>
<sequence>MFAWRAAKRVATGGRDGPRHENSTDAHAGEGQRETEMEPESSFVSLEVGGLGERPASAPPDLSARATATSSGRSNSADTELLRTHSRLSAMSSMRNRGAIGLTVDRYIEAAEMSARARISRQDLSGVLSQFSPYLAATPGSTTREAADLGAPGGGKSVAPNLSSSAEDAEASENLGCLPALPYGEPREKDFLPTHLHGAPTVSATRTALEMFQNMHVYDSQNYEPSDSRLDRIAALGLPRSHYIASSAYRWCLALLIGVSMGLVSFCMLSVMELLVRARVGFTESLAQEGEDASAVSFYVLLAVALALVAALPVALVCPIAGGSGIAEMKVYLNGIHVPGLLRVTTFACKAFSMCLSIPSGMVLGTAGPYVHLGGIVGGGLGSLGSNQFKFKLNKGHVDFQSKFAHRSFVTMGIAAGVATVFTAPIGGVLIAFEDCGSFYLGSTKMFWQCFLATCSGVFVNQLLRLSVKHGDLSFFDTTNYTRAFALYMDSDADYAQVYRFTWWEVLVFALMGCVAGLLGSAFVKMHMWVHRTRWRLNPTPWGRVAEAVMIAALTAGIAITIGRFSPCSPLPEDVQDYPTTTATTADSANGSSSYQNPHMDGLWCPEGQYSAYGTLFLTPAGVSLKEVLHLGQTVDNPNQFEWGALASYSVFVFFGLALSYGCAVSGGTMVPLLTAGACYGRLCAKIVRVALQSAGNEAAASAISHTTYAVIGAAVLQSGASRMTMSIAVLVLETCGALELTVPLMIAIFFAKAVGDLTGTGLYDAYIALKGVPYLPEDEISYEQKMIAEKLDVQEVMTSDLVCLPPLPTVGHVVRILKTYKHNAFPVVEADSEGEGSGLGDEGEKSEAGFPVRNMVGYVFRSQILSMLDKGIGFLDQDEACYDVDTAGKEEVLRMVEDLKNVPVKRDARAQGEVISSLSQEDVECRLDLRPFMQLDPCIVSSTANVAKAYRLFQKMGLSHLYVAPPGPRRVIGVITRKDLTFENCQLQLGERASFEMKSVARARGGDDPPSLTTSGSVSRSRVTGRELDGEPGLENDGGKELWRVSGRHRRRR</sequence>
<keyword evidence="16" id="KW-1185">Reference proteome</keyword>
<keyword evidence="5" id="KW-0677">Repeat</keyword>
<feature type="region of interest" description="Disordered" evidence="13">
    <location>
        <begin position="1"/>
        <end position="81"/>
    </location>
</feature>
<dbReference type="InterPro" id="IPR046342">
    <property type="entry name" value="CBS_dom_sf"/>
</dbReference>
<feature type="transmembrane region" description="Helical" evidence="12">
    <location>
        <begin position="728"/>
        <end position="751"/>
    </location>
</feature>
<keyword evidence="8 11" id="KW-0129">CBS domain</keyword>
<keyword evidence="6 12" id="KW-1133">Transmembrane helix</keyword>
<dbReference type="SMART" id="SM00116">
    <property type="entry name" value="CBS"/>
    <property type="match status" value="2"/>
</dbReference>
<feature type="compositionally biased region" description="Low complexity" evidence="13">
    <location>
        <begin position="63"/>
        <end position="77"/>
    </location>
</feature>
<dbReference type="SUPFAM" id="SSF54631">
    <property type="entry name" value="CBS-domain pair"/>
    <property type="match status" value="1"/>
</dbReference>
<dbReference type="SUPFAM" id="SSF81340">
    <property type="entry name" value="Clc chloride channel"/>
    <property type="match status" value="1"/>
</dbReference>
<dbReference type="EMBL" id="CP151504">
    <property type="protein sequence ID" value="WZN61165.1"/>
    <property type="molecule type" value="Genomic_DNA"/>
</dbReference>
<dbReference type="AlphaFoldDB" id="A0AAX4P451"/>
<comment type="caution">
    <text evidence="12">Lacks conserved residue(s) required for the propagation of feature annotation.</text>
</comment>
<feature type="transmembrane region" description="Helical" evidence="12">
    <location>
        <begin position="251"/>
        <end position="276"/>
    </location>
</feature>
<keyword evidence="10 12" id="KW-0868">Chloride</keyword>
<gene>
    <name evidence="15" type="ORF">HKI87_04g26990</name>
</gene>
<dbReference type="InterPro" id="IPR001807">
    <property type="entry name" value="ClC"/>
</dbReference>
<evidence type="ECO:0000313" key="16">
    <source>
        <dbReference type="Proteomes" id="UP001472866"/>
    </source>
</evidence>
<protein>
    <recommendedName>
        <fullName evidence="12">Chloride channel protein</fullName>
    </recommendedName>
</protein>
<keyword evidence="3 12" id="KW-0813">Transport</keyword>
<comment type="similarity">
    <text evidence="2 12">Belongs to the chloride channel (TC 2.A.49) family.</text>
</comment>
<dbReference type="GO" id="GO:0016020">
    <property type="term" value="C:membrane"/>
    <property type="evidence" value="ECO:0007669"/>
    <property type="project" value="UniProtKB-SubCell"/>
</dbReference>
<feature type="transmembrane region" description="Helical" evidence="12">
    <location>
        <begin position="501"/>
        <end position="524"/>
    </location>
</feature>
<evidence type="ECO:0000256" key="12">
    <source>
        <dbReference type="RuleBase" id="RU361221"/>
    </source>
</evidence>
<dbReference type="Pfam" id="PF00571">
    <property type="entry name" value="CBS"/>
    <property type="match status" value="2"/>
</dbReference>
<comment type="subcellular location">
    <subcellularLocation>
        <location evidence="1 12">Membrane</location>
        <topology evidence="1 12">Multi-pass membrane protein</topology>
    </subcellularLocation>
</comment>
<feature type="compositionally biased region" description="Low complexity" evidence="13">
    <location>
        <begin position="1014"/>
        <end position="1023"/>
    </location>
</feature>
<evidence type="ECO:0000313" key="15">
    <source>
        <dbReference type="EMBL" id="WZN61165.1"/>
    </source>
</evidence>
<dbReference type="PRINTS" id="PR00762">
    <property type="entry name" value="CLCHANNEL"/>
</dbReference>
<dbReference type="InterPro" id="IPR051280">
    <property type="entry name" value="Cl-channel/antiporter"/>
</dbReference>
<organism evidence="15 16">
    <name type="scientific">Chloropicon roscoffensis</name>
    <dbReference type="NCBI Taxonomy" id="1461544"/>
    <lineage>
        <taxon>Eukaryota</taxon>
        <taxon>Viridiplantae</taxon>
        <taxon>Chlorophyta</taxon>
        <taxon>Chloropicophyceae</taxon>
        <taxon>Chloropicales</taxon>
        <taxon>Chloropicaceae</taxon>
        <taxon>Chloropicon</taxon>
    </lineage>
</organism>
<name>A0AAX4P451_9CHLO</name>
<feature type="transmembrane region" description="Helical" evidence="12">
    <location>
        <begin position="409"/>
        <end position="433"/>
    </location>
</feature>
<dbReference type="PANTHER" id="PTHR11689:SF136">
    <property type="entry name" value="H(+)_CL(-) EXCHANGE TRANSPORTER 7"/>
    <property type="match status" value="1"/>
</dbReference>
<evidence type="ECO:0000256" key="6">
    <source>
        <dbReference type="ARBA" id="ARBA00022989"/>
    </source>
</evidence>
<dbReference type="InterPro" id="IPR000644">
    <property type="entry name" value="CBS_dom"/>
</dbReference>
<evidence type="ECO:0000256" key="11">
    <source>
        <dbReference type="PROSITE-ProRule" id="PRU00703"/>
    </source>
</evidence>
<feature type="compositionally biased region" description="Basic and acidic residues" evidence="13">
    <location>
        <begin position="16"/>
        <end position="36"/>
    </location>
</feature>
<evidence type="ECO:0000256" key="9">
    <source>
        <dbReference type="ARBA" id="ARBA00023136"/>
    </source>
</evidence>
<proteinExistence type="inferred from homology"/>
<evidence type="ECO:0000256" key="8">
    <source>
        <dbReference type="ARBA" id="ARBA00023122"/>
    </source>
</evidence>
<feature type="domain" description="CBS" evidence="14">
    <location>
        <begin position="934"/>
        <end position="995"/>
    </location>
</feature>
<feature type="region of interest" description="Disordered" evidence="13">
    <location>
        <begin position="142"/>
        <end position="166"/>
    </location>
</feature>
<evidence type="ECO:0000256" key="13">
    <source>
        <dbReference type="SAM" id="MobiDB-lite"/>
    </source>
</evidence>
<dbReference type="InterPro" id="IPR014743">
    <property type="entry name" value="Cl-channel_core"/>
</dbReference>
<evidence type="ECO:0000256" key="7">
    <source>
        <dbReference type="ARBA" id="ARBA00023065"/>
    </source>
</evidence>
<keyword evidence="9 12" id="KW-0472">Membrane</keyword>
<feature type="transmembrane region" description="Helical" evidence="12">
    <location>
        <begin position="296"/>
        <end position="320"/>
    </location>
</feature>
<accession>A0AAX4P451</accession>
<feature type="domain" description="CBS" evidence="14">
    <location>
        <begin position="798"/>
        <end position="875"/>
    </location>
</feature>
<evidence type="ECO:0000256" key="3">
    <source>
        <dbReference type="ARBA" id="ARBA00022448"/>
    </source>
</evidence>
<dbReference type="PROSITE" id="PS51371">
    <property type="entry name" value="CBS"/>
    <property type="match status" value="2"/>
</dbReference>
<dbReference type="Gene3D" id="3.10.580.10">
    <property type="entry name" value="CBS-domain"/>
    <property type="match status" value="1"/>
</dbReference>
<dbReference type="Gene3D" id="1.10.3080.10">
    <property type="entry name" value="Clc chloride channel"/>
    <property type="match status" value="1"/>
</dbReference>